<keyword evidence="2" id="KW-1185">Reference proteome</keyword>
<evidence type="ECO:0000313" key="1">
    <source>
        <dbReference type="EMBL" id="QKE29976.1"/>
    </source>
</evidence>
<evidence type="ECO:0000313" key="2">
    <source>
        <dbReference type="Proteomes" id="UP000503483"/>
    </source>
</evidence>
<reference evidence="1 2" key="1">
    <citation type="submission" date="2019-08" db="EMBL/GenBank/DDBJ databases">
        <title>Complete genome sequence of Arcobacter acticola.</title>
        <authorList>
            <person name="Miller W."/>
        </authorList>
    </citation>
    <scope>NUCLEOTIDE SEQUENCE [LARGE SCALE GENOMIC DNA]</scope>
    <source>
        <strain evidence="1 2">KCTC 52212</strain>
    </source>
</reference>
<dbReference type="RefSeq" id="WP_172128220.1">
    <property type="nucleotide sequence ID" value="NZ_CP042652.1"/>
</dbReference>
<dbReference type="EMBL" id="CP042652">
    <property type="protein sequence ID" value="QKE29976.1"/>
    <property type="molecule type" value="Genomic_DNA"/>
</dbReference>
<name>A0A6M8EKR7_9BACT</name>
<dbReference type="Proteomes" id="UP000503483">
    <property type="component" value="Chromosome"/>
</dbReference>
<accession>A0A6M8EKR7</accession>
<dbReference type="AlphaFoldDB" id="A0A6M8EKR7"/>
<organism evidence="1 2">
    <name type="scientific">Arcobacter acticola</name>
    <dbReference type="NCBI Taxonomy" id="1849015"/>
    <lineage>
        <taxon>Bacteria</taxon>
        <taxon>Pseudomonadati</taxon>
        <taxon>Campylobacterota</taxon>
        <taxon>Epsilonproteobacteria</taxon>
        <taxon>Campylobacterales</taxon>
        <taxon>Arcobacteraceae</taxon>
        <taxon>Arcobacter</taxon>
    </lineage>
</organism>
<gene>
    <name evidence="1" type="ORF">AACT_2919</name>
</gene>
<sequence>MLEDIIFITKKVFDDALKKEENLENPKRVYSTYRCLEEVVSDINLVANHYLVHDFNEANLQNSSFGKPSDKWRFFLNQDLEKLNDSLKEYLLNLSYLSHEDMSESYINKIYNAKSLYGFIMEEYSIGFIEQNSKQLHTNALKIDLDDSDSIYLNEYNKIDVSTYELKVELKTKLNDSNKILIDEFKKLKKYILDRYTVEDLLG</sequence>
<dbReference type="KEGG" id="paco:AACT_2919"/>
<protein>
    <submittedName>
        <fullName evidence="1">Uncharacterized protein</fullName>
    </submittedName>
</protein>
<proteinExistence type="predicted"/>